<dbReference type="GO" id="GO:0010181">
    <property type="term" value="F:FMN binding"/>
    <property type="evidence" value="ECO:0007669"/>
    <property type="project" value="InterPro"/>
</dbReference>
<evidence type="ECO:0000256" key="2">
    <source>
        <dbReference type="ARBA" id="ARBA00023002"/>
    </source>
</evidence>
<dbReference type="PANTHER" id="PTHR30466:SF11">
    <property type="entry name" value="FLAVIN-DEPENDENT MONOOXYGENASE, REDUCTASE SUBUNIT HSAB"/>
    <property type="match status" value="1"/>
</dbReference>
<comment type="similarity">
    <text evidence="1">Belongs to the non-flavoprotein flavin reductase family.</text>
</comment>
<feature type="domain" description="Flavin reductase like" evidence="3">
    <location>
        <begin position="20"/>
        <end position="161"/>
    </location>
</feature>
<dbReference type="OrthoDB" id="9792858at2"/>
<protein>
    <submittedName>
        <fullName evidence="4">Flavin reductase</fullName>
    </submittedName>
</protein>
<name>A0A3T0N1D9_9RHOB</name>
<dbReference type="Pfam" id="PF01613">
    <property type="entry name" value="Flavin_Reduct"/>
    <property type="match status" value="1"/>
</dbReference>
<evidence type="ECO:0000313" key="5">
    <source>
        <dbReference type="Proteomes" id="UP000283063"/>
    </source>
</evidence>
<organism evidence="4 5">
    <name type="scientific">Parasedimentitalea marina</name>
    <dbReference type="NCBI Taxonomy" id="2483033"/>
    <lineage>
        <taxon>Bacteria</taxon>
        <taxon>Pseudomonadati</taxon>
        <taxon>Pseudomonadota</taxon>
        <taxon>Alphaproteobacteria</taxon>
        <taxon>Rhodobacterales</taxon>
        <taxon>Paracoccaceae</taxon>
        <taxon>Parasedimentitalea</taxon>
    </lineage>
</organism>
<dbReference type="KEGG" id="sedi:EBB79_07815"/>
<accession>A0A3T0N1D9</accession>
<dbReference type="RefSeq" id="WP_127748371.1">
    <property type="nucleotide sequence ID" value="NZ_CP033219.1"/>
</dbReference>
<dbReference type="AlphaFoldDB" id="A0A3T0N1D9"/>
<evidence type="ECO:0000313" key="4">
    <source>
        <dbReference type="EMBL" id="AZV77811.1"/>
    </source>
</evidence>
<dbReference type="PANTHER" id="PTHR30466">
    <property type="entry name" value="FLAVIN REDUCTASE"/>
    <property type="match status" value="1"/>
</dbReference>
<evidence type="ECO:0000259" key="3">
    <source>
        <dbReference type="SMART" id="SM00903"/>
    </source>
</evidence>
<dbReference type="InterPro" id="IPR012349">
    <property type="entry name" value="Split_barrel_FMN-bd"/>
</dbReference>
<dbReference type="SUPFAM" id="SSF50475">
    <property type="entry name" value="FMN-binding split barrel"/>
    <property type="match status" value="1"/>
</dbReference>
<proteinExistence type="inferred from homology"/>
<dbReference type="GO" id="GO:0042602">
    <property type="term" value="F:riboflavin reductase (NADPH) activity"/>
    <property type="evidence" value="ECO:0007669"/>
    <property type="project" value="TreeGrafter"/>
</dbReference>
<keyword evidence="2" id="KW-0560">Oxidoreductase</keyword>
<dbReference type="Proteomes" id="UP000283063">
    <property type="component" value="Chromosome"/>
</dbReference>
<evidence type="ECO:0000256" key="1">
    <source>
        <dbReference type="ARBA" id="ARBA00008898"/>
    </source>
</evidence>
<reference evidence="4 5" key="1">
    <citation type="submission" date="2018-10" db="EMBL/GenBank/DDBJ databases">
        <title>Parasedimentitalea marina sp. nov., a psychrophilic bacterium isolated from deep seawater of the New Britain Trench.</title>
        <authorList>
            <person name="Cao J."/>
        </authorList>
    </citation>
    <scope>NUCLEOTIDE SEQUENCE [LARGE SCALE GENOMIC DNA]</scope>
    <source>
        <strain evidence="4 5">W43</strain>
    </source>
</reference>
<dbReference type="SMART" id="SM00903">
    <property type="entry name" value="Flavin_Reduct"/>
    <property type="match status" value="1"/>
</dbReference>
<sequence length="166" mass="17948">MSVTSFTPGPETTRAYRDALGCFGTGVTIVTTVTSRGPLAMTVNSFTSVSMDPALLLWCPARRSLRHDAFVSADHFAVHVVAEDQLELARHFAMNGEAFDAVNWQPNDAGIPTLPGCIARFDCHQFACHPGGDHSIVIGEVYKVTTRPGKGLIFKHGLYGGFLEQP</sequence>
<dbReference type="Gene3D" id="2.30.110.10">
    <property type="entry name" value="Electron Transport, Fmn-binding Protein, Chain A"/>
    <property type="match status" value="1"/>
</dbReference>
<dbReference type="EMBL" id="CP033219">
    <property type="protein sequence ID" value="AZV77811.1"/>
    <property type="molecule type" value="Genomic_DNA"/>
</dbReference>
<dbReference type="InterPro" id="IPR050268">
    <property type="entry name" value="NADH-dep_flavin_reductase"/>
</dbReference>
<dbReference type="InterPro" id="IPR002563">
    <property type="entry name" value="Flavin_Rdtase-like_dom"/>
</dbReference>
<gene>
    <name evidence="4" type="ORF">EBB79_07815</name>
</gene>
<keyword evidence="5" id="KW-1185">Reference proteome</keyword>